<proteinExistence type="evidence at transcript level"/>
<feature type="region of interest" description="Disordered" evidence="16">
    <location>
        <begin position="774"/>
        <end position="799"/>
    </location>
</feature>
<dbReference type="InterPro" id="IPR003111">
    <property type="entry name" value="Lon_prtase_N"/>
</dbReference>
<protein>
    <recommendedName>
        <fullName evidence="10 11">Lon protease</fullName>
        <ecNumber evidence="10 11">3.4.21.53</ecNumber>
    </recommendedName>
    <alternativeName>
        <fullName evidence="10">ATP-dependent protease La</fullName>
    </alternativeName>
</protein>
<dbReference type="SMART" id="SM00382">
    <property type="entry name" value="AAA"/>
    <property type="match status" value="1"/>
</dbReference>
<evidence type="ECO:0000256" key="6">
    <source>
        <dbReference type="ARBA" id="ARBA00022825"/>
    </source>
</evidence>
<dbReference type="PROSITE" id="PS51787">
    <property type="entry name" value="LON_N"/>
    <property type="match status" value="1"/>
</dbReference>
<dbReference type="SUPFAM" id="SSF52540">
    <property type="entry name" value="P-loop containing nucleoside triphosphate hydrolases"/>
    <property type="match status" value="1"/>
</dbReference>
<dbReference type="GO" id="GO:0004176">
    <property type="term" value="F:ATP-dependent peptidase activity"/>
    <property type="evidence" value="ECO:0007669"/>
    <property type="project" value="UniProtKB-UniRule"/>
</dbReference>
<dbReference type="InterPro" id="IPR020568">
    <property type="entry name" value="Ribosomal_Su5_D2-typ_SF"/>
</dbReference>
<dbReference type="NCBIfam" id="NF008053">
    <property type="entry name" value="PRK10787.1"/>
    <property type="match status" value="1"/>
</dbReference>
<evidence type="ECO:0000256" key="8">
    <source>
        <dbReference type="ARBA" id="ARBA00023016"/>
    </source>
</evidence>
<dbReference type="GO" id="GO:0034605">
    <property type="term" value="P:cellular response to heat"/>
    <property type="evidence" value="ECO:0007669"/>
    <property type="project" value="UniProtKB-UniRule"/>
</dbReference>
<dbReference type="GO" id="GO:0006515">
    <property type="term" value="P:protein quality control for misfolded or incompletely synthesized proteins"/>
    <property type="evidence" value="ECO:0007669"/>
    <property type="project" value="UniProtKB-UniRule"/>
</dbReference>
<dbReference type="FunFam" id="1.20.58.1480:FF:000001">
    <property type="entry name" value="Lon protease"/>
    <property type="match status" value="1"/>
</dbReference>
<dbReference type="Gene3D" id="1.20.58.1480">
    <property type="match status" value="1"/>
</dbReference>
<evidence type="ECO:0000313" key="19">
    <source>
        <dbReference type="EMBL" id="SOD93697.1"/>
    </source>
</evidence>
<evidence type="ECO:0000256" key="13">
    <source>
        <dbReference type="PIRSR" id="PIRSR001174-2"/>
    </source>
</evidence>
<sequence length="799" mass="89445">MESRGDILPVLPLRDIVVFPHMIVPLFVGREKSVKALEDVMAEDKQILLVAQKNAGQDNPDPDDIYTVGTVSTVLQLLKLPDDTVKVLVEGGQRARILRYTDNQDFFQAEVELLDDEHQDNQELEALSRSVVGQFEQYIKLNKKIPPEVLVSINQIDDAAKLADTVASHLALKIADKQELLETTAISDRLERVYGFMESEIGVLQVEKKIRNRVKRQMEKTQREYYLNEQLKAIQKELGEGEEGRDEASEIEDRINKTKLSKEAKEKAMGELKKLRSMSPMSAEATVVRNYLDWLLSIPWQTKTRVNYDLKRAKKVLDDDHFGLEKVKERILEYLAVQQRTKKLKGPILCLVGPPGVGKTSLGQSIAKATGRNFVRVSLGGVRDESEIRGHRRTYIGSMPGKIIQGMKKAKTSNPFFLLDEIDKLGADWRGDPSSALLEVLDPAQNSTFNDHYLEVDYDLSDVMFVTTANTLRMPQPLMDRMEIIRLSGYTEDEKVEIARRHLIPKQMEAHGLKKTEFTISEDSLRDLVRYYTREAGVRNLERELANLARKSTKTLVEKNIKQVAITRRNLEKYAGVRRYRYGEAEREDLVGVTTGLAWTEVGGELLSIEAVTLPGKGNFMLTGQLGDVMKESIQAARSYVRSRSVSFGIKPTAFEKRDIHVHVPEGATPKDGPSAGVAMCTSIVSALTGVAVRKDVAMTGEITLRGRVLPIGGLKEKLLAALRGGIKRVLIPRDNEKDLAEIPDNVKRGLKIIPVSTVDEVLSNSLVKELTPIEWQEPSDDDVPAPKTADGGDAVITH</sequence>
<dbReference type="Gene3D" id="1.20.5.5270">
    <property type="match status" value="1"/>
</dbReference>
<evidence type="ECO:0000313" key="20">
    <source>
        <dbReference type="Proteomes" id="UP000219621"/>
    </source>
</evidence>
<dbReference type="GO" id="GO:0005737">
    <property type="term" value="C:cytoplasm"/>
    <property type="evidence" value="ECO:0007669"/>
    <property type="project" value="UniProtKB-SubCell"/>
</dbReference>
<keyword evidence="4 10" id="KW-0547">Nucleotide-binding</keyword>
<dbReference type="InterPro" id="IPR046336">
    <property type="entry name" value="Lon_prtase_N_sf"/>
</dbReference>
<evidence type="ECO:0000256" key="3">
    <source>
        <dbReference type="ARBA" id="ARBA00022670"/>
    </source>
</evidence>
<dbReference type="GO" id="GO:0004252">
    <property type="term" value="F:serine-type endopeptidase activity"/>
    <property type="evidence" value="ECO:0007669"/>
    <property type="project" value="UniProtKB-UniRule"/>
</dbReference>
<comment type="similarity">
    <text evidence="10 11 14 15">Belongs to the peptidase S16 family.</text>
</comment>
<comment type="subcellular location">
    <subcellularLocation>
        <location evidence="1 10 11">Cytoplasm</location>
    </subcellularLocation>
</comment>
<evidence type="ECO:0000256" key="7">
    <source>
        <dbReference type="ARBA" id="ARBA00022840"/>
    </source>
</evidence>
<dbReference type="PIRSF" id="PIRSF001174">
    <property type="entry name" value="Lon_proteas"/>
    <property type="match status" value="1"/>
</dbReference>
<dbReference type="HAMAP" id="MF_01973">
    <property type="entry name" value="lon_bact"/>
    <property type="match status" value="1"/>
</dbReference>
<gene>
    <name evidence="10" type="primary">lon</name>
    <name evidence="19" type="ORF">SAMN05421508_103157</name>
</gene>
<dbReference type="InterPro" id="IPR003593">
    <property type="entry name" value="AAA+_ATPase"/>
</dbReference>
<evidence type="ECO:0000256" key="10">
    <source>
        <dbReference type="HAMAP-Rule" id="MF_01973"/>
    </source>
</evidence>
<dbReference type="Pfam" id="PF22667">
    <property type="entry name" value="Lon_lid"/>
    <property type="match status" value="1"/>
</dbReference>
<dbReference type="NCBIfam" id="TIGR00763">
    <property type="entry name" value="lon"/>
    <property type="match status" value="1"/>
</dbReference>
<dbReference type="GO" id="GO:0016887">
    <property type="term" value="F:ATP hydrolysis activity"/>
    <property type="evidence" value="ECO:0007669"/>
    <property type="project" value="UniProtKB-UniRule"/>
</dbReference>
<dbReference type="InterPro" id="IPR015947">
    <property type="entry name" value="PUA-like_sf"/>
</dbReference>
<evidence type="ECO:0000256" key="14">
    <source>
        <dbReference type="PROSITE-ProRule" id="PRU01122"/>
    </source>
</evidence>
<dbReference type="InterPro" id="IPR027065">
    <property type="entry name" value="Lon_Prtase"/>
</dbReference>
<evidence type="ECO:0000256" key="9">
    <source>
        <dbReference type="ARBA" id="ARBA00050665"/>
    </source>
</evidence>
<dbReference type="EMBL" id="OCNJ01000003">
    <property type="protein sequence ID" value="SOD93697.1"/>
    <property type="molecule type" value="Genomic_DNA"/>
</dbReference>
<dbReference type="Gene3D" id="1.10.8.60">
    <property type="match status" value="1"/>
</dbReference>
<dbReference type="Pfam" id="PF00004">
    <property type="entry name" value="AAA"/>
    <property type="match status" value="1"/>
</dbReference>
<dbReference type="AlphaFoldDB" id="A0A286GDW8"/>
<feature type="binding site" evidence="10 13">
    <location>
        <begin position="353"/>
        <end position="360"/>
    </location>
    <ligand>
        <name>ATP</name>
        <dbReference type="ChEBI" id="CHEBI:30616"/>
    </ligand>
</feature>
<dbReference type="Proteomes" id="UP000219621">
    <property type="component" value="Unassembled WGS sequence"/>
</dbReference>
<comment type="catalytic activity">
    <reaction evidence="9 10 11 14">
        <text>Hydrolysis of proteins in presence of ATP.</text>
        <dbReference type="EC" id="3.4.21.53"/>
    </reaction>
</comment>
<dbReference type="PANTHER" id="PTHR10046">
    <property type="entry name" value="ATP DEPENDENT LON PROTEASE FAMILY MEMBER"/>
    <property type="match status" value="1"/>
</dbReference>
<evidence type="ECO:0000259" key="18">
    <source>
        <dbReference type="PROSITE" id="PS51787"/>
    </source>
</evidence>
<dbReference type="InterPro" id="IPR027417">
    <property type="entry name" value="P-loop_NTPase"/>
</dbReference>
<dbReference type="SUPFAM" id="SSF54211">
    <property type="entry name" value="Ribosomal protein S5 domain 2-like"/>
    <property type="match status" value="1"/>
</dbReference>
<dbReference type="FunFam" id="3.40.50.300:FF:000021">
    <property type="entry name" value="Lon protease homolog"/>
    <property type="match status" value="1"/>
</dbReference>
<dbReference type="CDD" id="cd19500">
    <property type="entry name" value="RecA-like_Lon"/>
    <property type="match status" value="1"/>
</dbReference>
<accession>A0A286GDW8</accession>
<dbReference type="Pfam" id="PF05362">
    <property type="entry name" value="Lon_C"/>
    <property type="match status" value="1"/>
</dbReference>
<dbReference type="Gene3D" id="2.30.130.40">
    <property type="entry name" value="LON domain-like"/>
    <property type="match status" value="1"/>
</dbReference>
<feature type="domain" description="Lon proteolytic" evidence="17">
    <location>
        <begin position="588"/>
        <end position="769"/>
    </location>
</feature>
<dbReference type="InterPro" id="IPR014721">
    <property type="entry name" value="Ribsml_uS5_D2-typ_fold_subgr"/>
</dbReference>
<feature type="active site" evidence="10 12">
    <location>
        <position position="675"/>
    </location>
</feature>
<dbReference type="InterPro" id="IPR027543">
    <property type="entry name" value="Lon_bac"/>
</dbReference>
<dbReference type="InterPro" id="IPR008269">
    <property type="entry name" value="Lon_proteolytic"/>
</dbReference>
<keyword evidence="7 10" id="KW-0067">ATP-binding</keyword>
<dbReference type="InterPro" id="IPR054594">
    <property type="entry name" value="Lon_lid"/>
</dbReference>
<keyword evidence="5 10" id="KW-0378">Hydrolase</keyword>
<keyword evidence="2 10" id="KW-0963">Cytoplasm</keyword>
<keyword evidence="3 10" id="KW-0645">Protease</keyword>
<reference evidence="19 20" key="1">
    <citation type="submission" date="2017-09" db="EMBL/GenBank/DDBJ databases">
        <authorList>
            <person name="Ehlers B."/>
            <person name="Leendertz F.H."/>
        </authorList>
    </citation>
    <scope>NUCLEOTIDE SEQUENCE [LARGE SCALE GENOMIC DNA]</scope>
    <source>
        <strain evidence="19 20">USBA 140</strain>
    </source>
</reference>
<evidence type="ECO:0000256" key="15">
    <source>
        <dbReference type="RuleBase" id="RU000591"/>
    </source>
</evidence>
<dbReference type="FunFam" id="3.30.230.10:FF:000010">
    <property type="entry name" value="Lon protease"/>
    <property type="match status" value="1"/>
</dbReference>
<dbReference type="EC" id="3.4.21.53" evidence="10 11"/>
<feature type="domain" description="Lon N-terminal" evidence="18">
    <location>
        <begin position="8"/>
        <end position="201"/>
    </location>
</feature>
<dbReference type="PROSITE" id="PS51786">
    <property type="entry name" value="LON_PROTEOLYTIC"/>
    <property type="match status" value="1"/>
</dbReference>
<comment type="subunit">
    <text evidence="10 11">Homohexamer. Organized in a ring with a central cavity.</text>
</comment>
<dbReference type="FunFam" id="1.20.5.5270:FF:000002">
    <property type="entry name" value="Lon protease homolog"/>
    <property type="match status" value="1"/>
</dbReference>
<name>A0A286GDW8_9PROT</name>
<dbReference type="GO" id="GO:0043565">
    <property type="term" value="F:sequence-specific DNA binding"/>
    <property type="evidence" value="ECO:0007669"/>
    <property type="project" value="UniProtKB-UniRule"/>
</dbReference>
<evidence type="ECO:0000259" key="17">
    <source>
        <dbReference type="PROSITE" id="PS51786"/>
    </source>
</evidence>
<dbReference type="PRINTS" id="PR00830">
    <property type="entry name" value="ENDOLAPTASE"/>
</dbReference>
<dbReference type="Pfam" id="PF02190">
    <property type="entry name" value="LON_substr_bdg"/>
    <property type="match status" value="1"/>
</dbReference>
<dbReference type="SMART" id="SM00464">
    <property type="entry name" value="LON"/>
    <property type="match status" value="1"/>
</dbReference>
<feature type="active site" evidence="10 12">
    <location>
        <position position="718"/>
    </location>
</feature>
<dbReference type="Gene3D" id="3.40.50.300">
    <property type="entry name" value="P-loop containing nucleotide triphosphate hydrolases"/>
    <property type="match status" value="1"/>
</dbReference>
<evidence type="ECO:0000256" key="11">
    <source>
        <dbReference type="PIRNR" id="PIRNR001174"/>
    </source>
</evidence>
<dbReference type="Gene3D" id="3.30.230.10">
    <property type="match status" value="1"/>
</dbReference>
<comment type="induction">
    <text evidence="10">By heat shock.</text>
</comment>
<evidence type="ECO:0000256" key="12">
    <source>
        <dbReference type="PIRSR" id="PIRSR001174-1"/>
    </source>
</evidence>
<comment type="function">
    <text evidence="10">ATP-dependent serine protease that mediates the selective degradation of mutant and abnormal proteins as well as certain short-lived regulatory proteins. Required for cellular homeostasis and for survival from DNA damage and developmental changes induced by stress. Degrades polypeptides processively to yield small peptide fragments that are 5 to 10 amino acids long. Binds to DNA in a double-stranded, site-specific manner.</text>
</comment>
<dbReference type="PROSITE" id="PS01046">
    <property type="entry name" value="LON_SER"/>
    <property type="match status" value="1"/>
</dbReference>
<evidence type="ECO:0000256" key="4">
    <source>
        <dbReference type="ARBA" id="ARBA00022741"/>
    </source>
</evidence>
<organism evidence="19 20">
    <name type="scientific">Caenispirillum bisanense</name>
    <dbReference type="NCBI Taxonomy" id="414052"/>
    <lineage>
        <taxon>Bacteria</taxon>
        <taxon>Pseudomonadati</taxon>
        <taxon>Pseudomonadota</taxon>
        <taxon>Alphaproteobacteria</taxon>
        <taxon>Rhodospirillales</taxon>
        <taxon>Novispirillaceae</taxon>
        <taxon>Caenispirillum</taxon>
    </lineage>
</organism>
<dbReference type="InterPro" id="IPR008268">
    <property type="entry name" value="Peptidase_S16_AS"/>
</dbReference>
<evidence type="ECO:0000256" key="16">
    <source>
        <dbReference type="SAM" id="MobiDB-lite"/>
    </source>
</evidence>
<dbReference type="InterPro" id="IPR003959">
    <property type="entry name" value="ATPase_AAA_core"/>
</dbReference>
<keyword evidence="6 10" id="KW-0720">Serine protease</keyword>
<evidence type="ECO:0000256" key="1">
    <source>
        <dbReference type="ARBA" id="ARBA00004496"/>
    </source>
</evidence>
<evidence type="ECO:0000256" key="2">
    <source>
        <dbReference type="ARBA" id="ARBA00022490"/>
    </source>
</evidence>
<dbReference type="SUPFAM" id="SSF88697">
    <property type="entry name" value="PUA domain-like"/>
    <property type="match status" value="1"/>
</dbReference>
<dbReference type="InterPro" id="IPR004815">
    <property type="entry name" value="Lon_bac/euk-typ"/>
</dbReference>
<keyword evidence="8 10" id="KW-0346">Stress response</keyword>
<evidence type="ECO:0000256" key="5">
    <source>
        <dbReference type="ARBA" id="ARBA00022801"/>
    </source>
</evidence>
<dbReference type="GO" id="GO:0005524">
    <property type="term" value="F:ATP binding"/>
    <property type="evidence" value="ECO:0007669"/>
    <property type="project" value="UniProtKB-UniRule"/>
</dbReference>
<keyword evidence="20" id="KW-1185">Reference proteome</keyword>